<dbReference type="Proteomes" id="UP000243723">
    <property type="component" value="Unassembled WGS sequence"/>
</dbReference>
<keyword evidence="2" id="KW-1185">Reference proteome</keyword>
<dbReference type="EMBL" id="NHZQ01000121">
    <property type="protein sequence ID" value="PSK51866.1"/>
    <property type="molecule type" value="Genomic_DNA"/>
</dbReference>
<reference evidence="1 2" key="1">
    <citation type="submission" date="2017-05" db="EMBL/GenBank/DDBJ databases">
        <title>Draft genome sequence of Elsinoe australis.</title>
        <authorList>
            <person name="Cheng Q."/>
        </authorList>
    </citation>
    <scope>NUCLEOTIDE SEQUENCE [LARGE SCALE GENOMIC DNA]</scope>
    <source>
        <strain evidence="1 2">NL1</strain>
    </source>
</reference>
<accession>A0A2P7ZUH5</accession>
<evidence type="ECO:0000313" key="2">
    <source>
        <dbReference type="Proteomes" id="UP000243723"/>
    </source>
</evidence>
<dbReference type="OrthoDB" id="3847937at2759"/>
<proteinExistence type="predicted"/>
<comment type="caution">
    <text evidence="1">The sequence shown here is derived from an EMBL/GenBank/DDBJ whole genome shotgun (WGS) entry which is preliminary data.</text>
</comment>
<sequence>MSSGEERDDQRIQRLLNLPVDYPERLRVMREGLRMAEESYAFDPAARETKNVRRKLRRAKHLEQYEAIMRGSAKHENATYNENYVWGAERFGINARFYLKTTAALMPRQGYNRARTINTSKDALGNAFRQITLPPAPTGPPYIAKHDLFTLIEHDNDAVLPPNQAQQHHLTWLIGFVCGVRPDAIGIVPGQPNRFLQWQDVEIARAGPRGSNNFKAVISFRWIKS</sequence>
<evidence type="ECO:0000313" key="1">
    <source>
        <dbReference type="EMBL" id="PSK51866.1"/>
    </source>
</evidence>
<protein>
    <submittedName>
        <fullName evidence="1">Uncharacterized protein</fullName>
    </submittedName>
</protein>
<gene>
    <name evidence="1" type="ORF">B9Z65_3133</name>
</gene>
<name>A0A2P7ZUH5_9PEZI</name>
<dbReference type="AlphaFoldDB" id="A0A2P7ZUH5"/>
<organism evidence="1 2">
    <name type="scientific">Elsinoe australis</name>
    <dbReference type="NCBI Taxonomy" id="40998"/>
    <lineage>
        <taxon>Eukaryota</taxon>
        <taxon>Fungi</taxon>
        <taxon>Dikarya</taxon>
        <taxon>Ascomycota</taxon>
        <taxon>Pezizomycotina</taxon>
        <taxon>Dothideomycetes</taxon>
        <taxon>Dothideomycetidae</taxon>
        <taxon>Myriangiales</taxon>
        <taxon>Elsinoaceae</taxon>
        <taxon>Elsinoe</taxon>
    </lineage>
</organism>